<proteinExistence type="predicted"/>
<gene>
    <name evidence="1" type="ORF">BGE01nite_47690</name>
</gene>
<organism evidence="1 2">
    <name type="scientific">Brevifollis gellanilyticus</name>
    <dbReference type="NCBI Taxonomy" id="748831"/>
    <lineage>
        <taxon>Bacteria</taxon>
        <taxon>Pseudomonadati</taxon>
        <taxon>Verrucomicrobiota</taxon>
        <taxon>Verrucomicrobiia</taxon>
        <taxon>Verrucomicrobiales</taxon>
        <taxon>Verrucomicrobiaceae</taxon>
    </lineage>
</organism>
<evidence type="ECO:0000313" key="2">
    <source>
        <dbReference type="Proteomes" id="UP000321577"/>
    </source>
</evidence>
<name>A0A512MFG9_9BACT</name>
<dbReference type="Proteomes" id="UP000321577">
    <property type="component" value="Unassembled WGS sequence"/>
</dbReference>
<sequence length="61" mass="6623">MLYQSFMSALYLLNTDQLRLVRKPGIIPQGELLEPIDGQGAVAKAFGTIDRVLQGDSGDNS</sequence>
<accession>A0A512MFG9</accession>
<dbReference type="EMBL" id="BKAG01000050">
    <property type="protein sequence ID" value="GEP45478.1"/>
    <property type="molecule type" value="Genomic_DNA"/>
</dbReference>
<comment type="caution">
    <text evidence="1">The sequence shown here is derived from an EMBL/GenBank/DDBJ whole genome shotgun (WGS) entry which is preliminary data.</text>
</comment>
<protein>
    <submittedName>
        <fullName evidence="1">Uncharacterized protein</fullName>
    </submittedName>
</protein>
<dbReference type="AlphaFoldDB" id="A0A512MFG9"/>
<reference evidence="1 2" key="1">
    <citation type="submission" date="2019-07" db="EMBL/GenBank/DDBJ databases">
        <title>Whole genome shotgun sequence of Brevifollis gellanilyticus NBRC 108608.</title>
        <authorList>
            <person name="Hosoyama A."/>
            <person name="Uohara A."/>
            <person name="Ohji S."/>
            <person name="Ichikawa N."/>
        </authorList>
    </citation>
    <scope>NUCLEOTIDE SEQUENCE [LARGE SCALE GENOMIC DNA]</scope>
    <source>
        <strain evidence="1 2">NBRC 108608</strain>
    </source>
</reference>
<evidence type="ECO:0000313" key="1">
    <source>
        <dbReference type="EMBL" id="GEP45478.1"/>
    </source>
</evidence>
<keyword evidence="2" id="KW-1185">Reference proteome</keyword>